<dbReference type="AlphaFoldDB" id="A0A217EDI3"/>
<dbReference type="OrthoDB" id="6703710at2"/>
<reference evidence="3" key="1">
    <citation type="submission" date="2017-06" db="EMBL/GenBank/DDBJ databases">
        <authorList>
            <person name="Varghese N."/>
            <person name="Submissions S."/>
        </authorList>
    </citation>
    <scope>NUCLEOTIDE SEQUENCE [LARGE SCALE GENOMIC DNA]</scope>
    <source>
        <strain evidence="3">ANC 5114</strain>
    </source>
</reference>
<keyword evidence="1" id="KW-0175">Coiled coil</keyword>
<accession>A0A217EDI3</accession>
<organism evidence="2 3">
    <name type="scientific">Acinetobacter apis</name>
    <dbReference type="NCBI Taxonomy" id="1229165"/>
    <lineage>
        <taxon>Bacteria</taxon>
        <taxon>Pseudomonadati</taxon>
        <taxon>Pseudomonadota</taxon>
        <taxon>Gammaproteobacteria</taxon>
        <taxon>Moraxellales</taxon>
        <taxon>Moraxellaceae</taxon>
        <taxon>Acinetobacter</taxon>
    </lineage>
</organism>
<feature type="coiled-coil region" evidence="1">
    <location>
        <begin position="27"/>
        <end position="54"/>
    </location>
</feature>
<evidence type="ECO:0000313" key="2">
    <source>
        <dbReference type="EMBL" id="SNQ28367.1"/>
    </source>
</evidence>
<evidence type="ECO:0000313" key="3">
    <source>
        <dbReference type="Proteomes" id="UP000243463"/>
    </source>
</evidence>
<dbReference type="EMBL" id="FZLN01000001">
    <property type="protein sequence ID" value="SNQ28367.1"/>
    <property type="molecule type" value="Genomic_DNA"/>
</dbReference>
<name>A0A217EDI3_9GAMM</name>
<gene>
    <name evidence="2" type="ORF">SAMN05444584_0286</name>
</gene>
<keyword evidence="3" id="KW-1185">Reference proteome</keyword>
<dbReference type="Proteomes" id="UP000243463">
    <property type="component" value="Unassembled WGS sequence"/>
</dbReference>
<evidence type="ECO:0000256" key="1">
    <source>
        <dbReference type="SAM" id="Coils"/>
    </source>
</evidence>
<sequence length="84" mass="10010">MNMKSEINYQKQIKNAKRGGHKPSITKDINKHKIQKLQRLIKELESEHQEHLDFWRQHAALYDQGYATAIHHVQNKLVEILQIK</sequence>
<proteinExistence type="predicted"/>
<protein>
    <submittedName>
        <fullName evidence="2">Uncharacterized protein</fullName>
    </submittedName>
</protein>